<dbReference type="Pfam" id="PF03492">
    <property type="entry name" value="Methyltransf_7"/>
    <property type="match status" value="1"/>
</dbReference>
<dbReference type="PANTHER" id="PTHR31009">
    <property type="entry name" value="S-ADENOSYL-L-METHIONINE:CARBOXYL METHYLTRANSFERASE FAMILY PROTEIN"/>
    <property type="match status" value="1"/>
</dbReference>
<evidence type="ECO:0000313" key="6">
    <source>
        <dbReference type="RefSeq" id="XP_022764422.1"/>
    </source>
</evidence>
<keyword evidence="4" id="KW-0460">Magnesium</keyword>
<name>A0A6P6AHS1_DURZI</name>
<dbReference type="KEGG" id="dzi:111309685"/>
<dbReference type="SUPFAM" id="SSF53335">
    <property type="entry name" value="S-adenosyl-L-methionine-dependent methyltransferases"/>
    <property type="match status" value="1"/>
</dbReference>
<dbReference type="AlphaFoldDB" id="A0A6P6AHS1"/>
<dbReference type="GO" id="GO:0008168">
    <property type="term" value="F:methyltransferase activity"/>
    <property type="evidence" value="ECO:0007669"/>
    <property type="project" value="UniProtKB-KW"/>
</dbReference>
<sequence length="369" mass="41241">MFPANYVHCMNPGYKEISYANNSLLQKTIISKVLPTLDDTIKDVFSKNFPISTFEIADLGCSSGPNTFLIISQVIDSIHGICQQAQLKFPEARVFLNDLPGNDFNAIFRSVPTFYEGLQKQKGDMLEPCFIVGVPGSFYGRLVPSRSLHFIHSSNSLHWLSQVPPEVKNINKGNICIAESSPANVVKAYAEQFQKDFSKFLSSRSQELIAGGRMVLTFLCRNNPNPCTEAEDCCFALLGKTLVDLVAQGLVKEAGVDSFNLPLYKPHKEEVCEIVQKEGSFGIDKLKVFEVDWDPRDDVHYKDSELGKCQSGQYFSNTIRAAVEQMISFHFGDAIIDRLFTRFATRVAEHLGDPNKGKTVNILISFTKK</sequence>
<dbReference type="RefSeq" id="XP_022764422.1">
    <property type="nucleotide sequence ID" value="XM_022908687.1"/>
</dbReference>
<dbReference type="InterPro" id="IPR005299">
    <property type="entry name" value="MeTrfase_7"/>
</dbReference>
<keyword evidence="2" id="KW-0808">Transferase</keyword>
<dbReference type="InterPro" id="IPR029063">
    <property type="entry name" value="SAM-dependent_MTases_sf"/>
</dbReference>
<dbReference type="OrthoDB" id="1523883at2759"/>
<dbReference type="GeneID" id="111309685"/>
<evidence type="ECO:0000256" key="1">
    <source>
        <dbReference type="ARBA" id="ARBA00022603"/>
    </source>
</evidence>
<organism evidence="5 6">
    <name type="scientific">Durio zibethinus</name>
    <name type="common">Durian</name>
    <dbReference type="NCBI Taxonomy" id="66656"/>
    <lineage>
        <taxon>Eukaryota</taxon>
        <taxon>Viridiplantae</taxon>
        <taxon>Streptophyta</taxon>
        <taxon>Embryophyta</taxon>
        <taxon>Tracheophyta</taxon>
        <taxon>Spermatophyta</taxon>
        <taxon>Magnoliopsida</taxon>
        <taxon>eudicotyledons</taxon>
        <taxon>Gunneridae</taxon>
        <taxon>Pentapetalae</taxon>
        <taxon>rosids</taxon>
        <taxon>malvids</taxon>
        <taxon>Malvales</taxon>
        <taxon>Malvaceae</taxon>
        <taxon>Helicteroideae</taxon>
        <taxon>Durio</taxon>
    </lineage>
</organism>
<dbReference type="InterPro" id="IPR042086">
    <property type="entry name" value="MeTrfase_capping"/>
</dbReference>
<evidence type="ECO:0000256" key="2">
    <source>
        <dbReference type="ARBA" id="ARBA00022679"/>
    </source>
</evidence>
<keyword evidence="3" id="KW-0479">Metal-binding</keyword>
<protein>
    <submittedName>
        <fullName evidence="6">Benzoate carboxyl methyltransferase-like</fullName>
    </submittedName>
</protein>
<evidence type="ECO:0000313" key="5">
    <source>
        <dbReference type="Proteomes" id="UP000515121"/>
    </source>
</evidence>
<accession>A0A6P6AHS1</accession>
<reference evidence="6" key="1">
    <citation type="submission" date="2025-08" db="UniProtKB">
        <authorList>
            <consortium name="RefSeq"/>
        </authorList>
    </citation>
    <scope>IDENTIFICATION</scope>
    <source>
        <tissue evidence="6">Fruit stalk</tissue>
    </source>
</reference>
<gene>
    <name evidence="6" type="primary">LOC111309685</name>
</gene>
<evidence type="ECO:0000256" key="4">
    <source>
        <dbReference type="ARBA" id="ARBA00022842"/>
    </source>
</evidence>
<dbReference type="GO" id="GO:0032259">
    <property type="term" value="P:methylation"/>
    <property type="evidence" value="ECO:0007669"/>
    <property type="project" value="UniProtKB-KW"/>
</dbReference>
<dbReference type="Proteomes" id="UP000515121">
    <property type="component" value="Unplaced"/>
</dbReference>
<dbReference type="Gene3D" id="1.10.1200.270">
    <property type="entry name" value="Methyltransferase, alpha-helical capping domain"/>
    <property type="match status" value="1"/>
</dbReference>
<evidence type="ECO:0000256" key="3">
    <source>
        <dbReference type="ARBA" id="ARBA00022723"/>
    </source>
</evidence>
<proteinExistence type="predicted"/>
<dbReference type="Gene3D" id="3.40.50.150">
    <property type="entry name" value="Vaccinia Virus protein VP39"/>
    <property type="match status" value="1"/>
</dbReference>
<dbReference type="GO" id="GO:0046872">
    <property type="term" value="F:metal ion binding"/>
    <property type="evidence" value="ECO:0007669"/>
    <property type="project" value="UniProtKB-KW"/>
</dbReference>
<keyword evidence="5" id="KW-1185">Reference proteome</keyword>
<keyword evidence="1" id="KW-0489">Methyltransferase</keyword>